<proteinExistence type="predicted"/>
<reference evidence="3" key="1">
    <citation type="journal article" date="2010" name="Science">
        <title>Plasticity of animal genome architecture unmasked by rapid evolution of a pelagic tunicate.</title>
        <authorList>
            <person name="Denoeud F."/>
            <person name="Henriet S."/>
            <person name="Mungpakdee S."/>
            <person name="Aury J.M."/>
            <person name="Da Silva C."/>
            <person name="Brinkmann H."/>
            <person name="Mikhaleva J."/>
            <person name="Olsen L.C."/>
            <person name="Jubin C."/>
            <person name="Canestro C."/>
            <person name="Bouquet J.M."/>
            <person name="Danks G."/>
            <person name="Poulain J."/>
            <person name="Campsteijn C."/>
            <person name="Adamski M."/>
            <person name="Cross I."/>
            <person name="Yadetie F."/>
            <person name="Muffato M."/>
            <person name="Louis A."/>
            <person name="Butcher S."/>
            <person name="Tsagkogeorga G."/>
            <person name="Konrad A."/>
            <person name="Singh S."/>
            <person name="Jensen M.F."/>
            <person name="Cong E.H."/>
            <person name="Eikeseth-Otteraa H."/>
            <person name="Noel B."/>
            <person name="Anthouard V."/>
            <person name="Porcel B.M."/>
            <person name="Kachouri-Lafond R."/>
            <person name="Nishino A."/>
            <person name="Ugolini M."/>
            <person name="Chourrout P."/>
            <person name="Nishida H."/>
            <person name="Aasland R."/>
            <person name="Huzurbazar S."/>
            <person name="Westhof E."/>
            <person name="Delsuc F."/>
            <person name="Lehrach H."/>
            <person name="Reinhardt R."/>
            <person name="Weissenbach J."/>
            <person name="Roy S.W."/>
            <person name="Artiguenave F."/>
            <person name="Postlethwait J.H."/>
            <person name="Manak J.R."/>
            <person name="Thompson E.M."/>
            <person name="Jaillon O."/>
            <person name="Du Pasquier L."/>
            <person name="Boudinot P."/>
            <person name="Liberles D.A."/>
            <person name="Volff J.N."/>
            <person name="Philippe H."/>
            <person name="Lenhard B."/>
            <person name="Roest Crollius H."/>
            <person name="Wincker P."/>
            <person name="Chourrout D."/>
        </authorList>
    </citation>
    <scope>NUCLEOTIDE SEQUENCE [LARGE SCALE GENOMIC DNA]</scope>
</reference>
<evidence type="ECO:0000313" key="3">
    <source>
        <dbReference type="EMBL" id="CBY39188.1"/>
    </source>
</evidence>
<organism evidence="3">
    <name type="scientific">Oikopleura dioica</name>
    <name type="common">Tunicate</name>
    <dbReference type="NCBI Taxonomy" id="34765"/>
    <lineage>
        <taxon>Eukaryota</taxon>
        <taxon>Metazoa</taxon>
        <taxon>Chordata</taxon>
        <taxon>Tunicata</taxon>
        <taxon>Appendicularia</taxon>
        <taxon>Copelata</taxon>
        <taxon>Oikopleuridae</taxon>
        <taxon>Oikopleura</taxon>
    </lineage>
</organism>
<dbReference type="Proteomes" id="UP000011014">
    <property type="component" value="Unassembled WGS sequence"/>
</dbReference>
<feature type="compositionally biased region" description="Low complexity" evidence="2">
    <location>
        <begin position="92"/>
        <end position="108"/>
    </location>
</feature>
<feature type="region of interest" description="Disordered" evidence="2">
    <location>
        <begin position="88"/>
        <end position="154"/>
    </location>
</feature>
<dbReference type="EMBL" id="FN655455">
    <property type="protein sequence ID" value="CBY39188.1"/>
    <property type="molecule type" value="Genomic_DNA"/>
</dbReference>
<keyword evidence="1" id="KW-0175">Coiled coil</keyword>
<dbReference type="AlphaFoldDB" id="E4YUP9"/>
<evidence type="ECO:0000256" key="2">
    <source>
        <dbReference type="SAM" id="MobiDB-lite"/>
    </source>
</evidence>
<name>E4YUP9_OIKDI</name>
<feature type="compositionally biased region" description="Basic and acidic residues" evidence="2">
    <location>
        <begin position="145"/>
        <end position="154"/>
    </location>
</feature>
<evidence type="ECO:0000256" key="1">
    <source>
        <dbReference type="SAM" id="Coils"/>
    </source>
</evidence>
<protein>
    <submittedName>
        <fullName evidence="3">Uncharacterized protein</fullName>
    </submittedName>
</protein>
<feature type="coiled-coil region" evidence="1">
    <location>
        <begin position="156"/>
        <end position="187"/>
    </location>
</feature>
<feature type="non-terminal residue" evidence="3">
    <location>
        <position position="308"/>
    </location>
</feature>
<gene>
    <name evidence="3" type="ORF">GSOID_T00019738001</name>
</gene>
<sequence>MYGLRSFRRRHVLLILLATILLIFVTSNTRAVHQLRRLDIESIDWANYEDDIISHVKEELNSIVEDPESFLKSKDILERSAKLEITKFNEPTSSTSKTSSTSTKTTTSAIKENEPVTKKSIPDSTDKKLSEEATNEAPKVVPENASKETSEREKAIPKEAVNINESENKLEEEEQKIEAKSAKLNSTKPSVKPKKQVWVYPKIPASGEKAAKVVPMRFVVKKYLNASSVHIFYRSKPEAVEQRRLVRAYMKMWMSVDEDSMLPMDYSIITFEDEKTKLEQREFGDIVLAQKNTSELEEYTSLMHAVEY</sequence>
<feature type="compositionally biased region" description="Basic and acidic residues" evidence="2">
    <location>
        <begin position="111"/>
        <end position="131"/>
    </location>
</feature>
<accession>E4YUP9</accession>